<evidence type="ECO:0000313" key="1">
    <source>
        <dbReference type="EMBL" id="KAF8401650.1"/>
    </source>
</evidence>
<organism evidence="1 2">
    <name type="scientific">Tetracentron sinense</name>
    <name type="common">Spur-leaf</name>
    <dbReference type="NCBI Taxonomy" id="13715"/>
    <lineage>
        <taxon>Eukaryota</taxon>
        <taxon>Viridiplantae</taxon>
        <taxon>Streptophyta</taxon>
        <taxon>Embryophyta</taxon>
        <taxon>Tracheophyta</taxon>
        <taxon>Spermatophyta</taxon>
        <taxon>Magnoliopsida</taxon>
        <taxon>Trochodendrales</taxon>
        <taxon>Trochodendraceae</taxon>
        <taxon>Tetracentron</taxon>
    </lineage>
</organism>
<evidence type="ECO:0000313" key="2">
    <source>
        <dbReference type="Proteomes" id="UP000655225"/>
    </source>
</evidence>
<dbReference type="EMBL" id="JABCRI010000008">
    <property type="protein sequence ID" value="KAF8401650.1"/>
    <property type="molecule type" value="Genomic_DNA"/>
</dbReference>
<gene>
    <name evidence="1" type="ORF">HHK36_012596</name>
</gene>
<proteinExistence type="predicted"/>
<dbReference type="AlphaFoldDB" id="A0A834Z9K5"/>
<name>A0A834Z9K5_TETSI</name>
<reference evidence="1 2" key="1">
    <citation type="submission" date="2020-04" db="EMBL/GenBank/DDBJ databases">
        <title>Plant Genome Project.</title>
        <authorList>
            <person name="Zhang R.-G."/>
        </authorList>
    </citation>
    <scope>NUCLEOTIDE SEQUENCE [LARGE SCALE GENOMIC DNA]</scope>
    <source>
        <strain evidence="1">YNK0</strain>
        <tissue evidence="1">Leaf</tissue>
    </source>
</reference>
<dbReference type="Proteomes" id="UP000655225">
    <property type="component" value="Unassembled WGS sequence"/>
</dbReference>
<sequence length="99" mass="11263">MLHSFKLKTFFLQNFIHFGMLQRGGISILGTAHQPILTAEGDLVISFDDCLFMSIDAVNLERVELIPLPAALNQFTFLLLPTLKDKDSQWFSHAMVIFH</sequence>
<keyword evidence="2" id="KW-1185">Reference proteome</keyword>
<comment type="caution">
    <text evidence="1">The sequence shown here is derived from an EMBL/GenBank/DDBJ whole genome shotgun (WGS) entry which is preliminary data.</text>
</comment>
<accession>A0A834Z9K5</accession>
<protein>
    <submittedName>
        <fullName evidence="1">Uncharacterized protein</fullName>
    </submittedName>
</protein>